<dbReference type="PANTHER" id="PTHR10072:SF41">
    <property type="entry name" value="IRON-SULFUR CLUSTER ASSEMBLY 1 HOMOLOG, MITOCHONDRIAL"/>
    <property type="match status" value="1"/>
</dbReference>
<dbReference type="RefSeq" id="WP_166918721.1">
    <property type="nucleotide sequence ID" value="NZ_JAASRN010000001.1"/>
</dbReference>
<comment type="caution">
    <text evidence="2">The sequence shown here is derived from an EMBL/GenBank/DDBJ whole genome shotgun (WGS) entry which is preliminary data.</text>
</comment>
<gene>
    <name evidence="2" type="ORF">FHS56_000977</name>
</gene>
<organism evidence="2 3">
    <name type="scientific">Thermonema lapsum</name>
    <dbReference type="NCBI Taxonomy" id="28195"/>
    <lineage>
        <taxon>Bacteria</taxon>
        <taxon>Pseudomonadati</taxon>
        <taxon>Bacteroidota</taxon>
        <taxon>Cytophagia</taxon>
        <taxon>Cytophagales</taxon>
        <taxon>Thermonemataceae</taxon>
        <taxon>Thermonema</taxon>
    </lineage>
</organism>
<feature type="domain" description="Core" evidence="1">
    <location>
        <begin position="7"/>
        <end position="99"/>
    </location>
</feature>
<dbReference type="SUPFAM" id="SSF89360">
    <property type="entry name" value="HesB-like domain"/>
    <property type="match status" value="1"/>
</dbReference>
<dbReference type="AlphaFoldDB" id="A0A846MPY6"/>
<sequence>MFEELPVKITPQALEAIKDIKANKGIPADYGLRIGVKGGRGCGGAQFLLGFDHLKEDDAVYQLEGIDIYISKKHFLYLLDVQIDYEETEEGVGFTFTKQQTS</sequence>
<dbReference type="Proteomes" id="UP000537126">
    <property type="component" value="Unassembled WGS sequence"/>
</dbReference>
<dbReference type="GO" id="GO:0005737">
    <property type="term" value="C:cytoplasm"/>
    <property type="evidence" value="ECO:0007669"/>
    <property type="project" value="TreeGrafter"/>
</dbReference>
<dbReference type="InterPro" id="IPR050322">
    <property type="entry name" value="Fe-S_cluster_asmbl/transfer"/>
</dbReference>
<reference evidence="2 3" key="1">
    <citation type="submission" date="2020-03" db="EMBL/GenBank/DDBJ databases">
        <title>Genomic Encyclopedia of Type Strains, Phase IV (KMG-IV): sequencing the most valuable type-strain genomes for metagenomic binning, comparative biology and taxonomic classification.</title>
        <authorList>
            <person name="Goeker M."/>
        </authorList>
    </citation>
    <scope>NUCLEOTIDE SEQUENCE [LARGE SCALE GENOMIC DNA]</scope>
    <source>
        <strain evidence="2 3">DSM 5718</strain>
    </source>
</reference>
<dbReference type="GO" id="GO:0016226">
    <property type="term" value="P:iron-sulfur cluster assembly"/>
    <property type="evidence" value="ECO:0007669"/>
    <property type="project" value="TreeGrafter"/>
</dbReference>
<protein>
    <submittedName>
        <fullName evidence="2">Iron-sulfur cluster assembly protein</fullName>
    </submittedName>
</protein>
<proteinExistence type="predicted"/>
<dbReference type="Pfam" id="PF01521">
    <property type="entry name" value="Fe-S_biosyn"/>
    <property type="match status" value="1"/>
</dbReference>
<dbReference type="EMBL" id="JAASRN010000001">
    <property type="protein sequence ID" value="NIK73491.1"/>
    <property type="molecule type" value="Genomic_DNA"/>
</dbReference>
<dbReference type="GO" id="GO:0051537">
    <property type="term" value="F:2 iron, 2 sulfur cluster binding"/>
    <property type="evidence" value="ECO:0007669"/>
    <property type="project" value="TreeGrafter"/>
</dbReference>
<dbReference type="InterPro" id="IPR000361">
    <property type="entry name" value="ATAP_core_dom"/>
</dbReference>
<accession>A0A846MPY6</accession>
<evidence type="ECO:0000259" key="1">
    <source>
        <dbReference type="Pfam" id="PF01521"/>
    </source>
</evidence>
<dbReference type="Gene3D" id="2.60.300.12">
    <property type="entry name" value="HesB-like domain"/>
    <property type="match status" value="1"/>
</dbReference>
<dbReference type="InterPro" id="IPR035903">
    <property type="entry name" value="HesB-like_dom_sf"/>
</dbReference>
<evidence type="ECO:0000313" key="3">
    <source>
        <dbReference type="Proteomes" id="UP000537126"/>
    </source>
</evidence>
<dbReference type="PANTHER" id="PTHR10072">
    <property type="entry name" value="IRON-SULFUR CLUSTER ASSEMBLY PROTEIN"/>
    <property type="match status" value="1"/>
</dbReference>
<name>A0A846MPY6_9BACT</name>
<evidence type="ECO:0000313" key="2">
    <source>
        <dbReference type="EMBL" id="NIK73491.1"/>
    </source>
</evidence>
<keyword evidence="3" id="KW-1185">Reference proteome</keyword>